<dbReference type="InterPro" id="IPR021850">
    <property type="entry name" value="Symplekin/Pta1"/>
</dbReference>
<name>A0A0D3K0G4_EMIH1</name>
<proteinExistence type="predicted"/>
<feature type="region of interest" description="Disordered" evidence="1">
    <location>
        <begin position="211"/>
        <end position="264"/>
    </location>
</feature>
<accession>A0A0D3K0G4</accession>
<dbReference type="PANTHER" id="PTHR15245">
    <property type="entry name" value="SYMPLEKIN-RELATED"/>
    <property type="match status" value="1"/>
</dbReference>
<dbReference type="Gene3D" id="1.25.10.10">
    <property type="entry name" value="Leucine-rich Repeat Variant"/>
    <property type="match status" value="1"/>
</dbReference>
<keyword evidence="4" id="KW-1185">Reference proteome</keyword>
<dbReference type="GeneID" id="19046598"/>
<sequence length="759" mass="79559">MEGPLAAITSEADASRRVALLEEAQAALSSGADAGAAASAATDLLGLLADSDAAVRRAALAYAEDLGSAAPSVLPTLLPALRALLGDGSPAVVKRCLLSCAGLLRPALALVAAGGEPLPEALAEVRALVDGMRTEAAEMMASAARTDAVRTQAVKFCEALALSACQSRLMPAPGASAAQISVPAASRANVQQSLKSALLSVVKHLHSLPAEHMGGSNQLQGRELPSRSELAEEVDATGGGGGAKREGDSLEVGPSKRLRGHAAREKKKNTCALLEHALSLPHERHELLLAWAYAEFREHSLERYDELADVLLASLHERLAPNDRLWTKLLLQMPRLPRTVLELLRSDVASAASPRLTLGLTTLRDLALQRDAWRPACLELLLELCTAGSAPLRAPSIRLVVSMAAGEGVAQAAAVDQIAARAHSHAAEELEAALAAEEEEEAARRLPLYLALCNRSPSMLAALLAGFDGASAAAQATVQELLPGLLLHLPMEAVTEVLLAQLRGEPDASPPLSAASPLPLLALHVLADRATAVGGTVPAALTAGVLGLVSRLGPHGGAYAVPLLPFLDESQSVAVLPALLRLDKGDLTEALAALAHAEPPPLAPRALLLQLHLLKPEDGERGVPLKALIDAACINEREVFTRDELTAALEEVVQLDPLPLLTMRTIIQTMVNWPDAATAVMGLLRTLLEREVWATKLWEGYVRCCSMAMPLSRELFYAMPPAQLEAALASHPDVKQKLVAHARAERGAVPTAALGVLGL</sequence>
<feature type="domain" description="Symplekin C-terminal" evidence="2">
    <location>
        <begin position="559"/>
        <end position="729"/>
    </location>
</feature>
<dbReference type="InterPro" id="IPR016024">
    <property type="entry name" value="ARM-type_fold"/>
</dbReference>
<dbReference type="PANTHER" id="PTHR15245:SF20">
    <property type="entry name" value="SYMPLEKIN"/>
    <property type="match status" value="1"/>
</dbReference>
<dbReference type="Proteomes" id="UP000013827">
    <property type="component" value="Unassembled WGS sequence"/>
</dbReference>
<dbReference type="InterPro" id="IPR022075">
    <property type="entry name" value="Symplekin_C"/>
</dbReference>
<dbReference type="GO" id="GO:0005847">
    <property type="term" value="C:mRNA cleavage and polyadenylation specificity factor complex"/>
    <property type="evidence" value="ECO:0007669"/>
    <property type="project" value="TreeGrafter"/>
</dbReference>
<reference evidence="3" key="2">
    <citation type="submission" date="2024-10" db="UniProtKB">
        <authorList>
            <consortium name="EnsemblProtists"/>
        </authorList>
    </citation>
    <scope>IDENTIFICATION</scope>
</reference>
<dbReference type="EnsemblProtists" id="EOD29249">
    <property type="protein sequence ID" value="EOD29249"/>
    <property type="gene ID" value="EMIHUDRAFT_449838"/>
</dbReference>
<dbReference type="eggNOG" id="KOG1895">
    <property type="taxonomic scope" value="Eukaryota"/>
</dbReference>
<evidence type="ECO:0000259" key="2">
    <source>
        <dbReference type="Pfam" id="PF12295"/>
    </source>
</evidence>
<protein>
    <recommendedName>
        <fullName evidence="2">Symplekin C-terminal domain-containing protein</fullName>
    </recommendedName>
</protein>
<dbReference type="PaxDb" id="2903-EOD29249"/>
<evidence type="ECO:0000313" key="4">
    <source>
        <dbReference type="Proteomes" id="UP000013827"/>
    </source>
</evidence>
<organism evidence="3 4">
    <name type="scientific">Emiliania huxleyi (strain CCMP1516)</name>
    <dbReference type="NCBI Taxonomy" id="280463"/>
    <lineage>
        <taxon>Eukaryota</taxon>
        <taxon>Haptista</taxon>
        <taxon>Haptophyta</taxon>
        <taxon>Prymnesiophyceae</taxon>
        <taxon>Isochrysidales</taxon>
        <taxon>Noelaerhabdaceae</taxon>
        <taxon>Emiliania</taxon>
    </lineage>
</organism>
<dbReference type="Pfam" id="PF12295">
    <property type="entry name" value="Symplekin_C"/>
    <property type="match status" value="1"/>
</dbReference>
<dbReference type="HOGENOM" id="CLU_367417_0_0_1"/>
<dbReference type="RefSeq" id="XP_005781678.1">
    <property type="nucleotide sequence ID" value="XM_005781621.1"/>
</dbReference>
<dbReference type="InterPro" id="IPR011989">
    <property type="entry name" value="ARM-like"/>
</dbReference>
<evidence type="ECO:0000313" key="3">
    <source>
        <dbReference type="EnsemblProtists" id="EOD29249"/>
    </source>
</evidence>
<reference evidence="4" key="1">
    <citation type="journal article" date="2013" name="Nature">
        <title>Pan genome of the phytoplankton Emiliania underpins its global distribution.</title>
        <authorList>
            <person name="Read B.A."/>
            <person name="Kegel J."/>
            <person name="Klute M.J."/>
            <person name="Kuo A."/>
            <person name="Lefebvre S.C."/>
            <person name="Maumus F."/>
            <person name="Mayer C."/>
            <person name="Miller J."/>
            <person name="Monier A."/>
            <person name="Salamov A."/>
            <person name="Young J."/>
            <person name="Aguilar M."/>
            <person name="Claverie J.M."/>
            <person name="Frickenhaus S."/>
            <person name="Gonzalez K."/>
            <person name="Herman E.K."/>
            <person name="Lin Y.C."/>
            <person name="Napier J."/>
            <person name="Ogata H."/>
            <person name="Sarno A.F."/>
            <person name="Shmutz J."/>
            <person name="Schroeder D."/>
            <person name="de Vargas C."/>
            <person name="Verret F."/>
            <person name="von Dassow P."/>
            <person name="Valentin K."/>
            <person name="Van de Peer Y."/>
            <person name="Wheeler G."/>
            <person name="Dacks J.B."/>
            <person name="Delwiche C.F."/>
            <person name="Dyhrman S.T."/>
            <person name="Glockner G."/>
            <person name="John U."/>
            <person name="Richards T."/>
            <person name="Worden A.Z."/>
            <person name="Zhang X."/>
            <person name="Grigoriev I.V."/>
            <person name="Allen A.E."/>
            <person name="Bidle K."/>
            <person name="Borodovsky M."/>
            <person name="Bowler C."/>
            <person name="Brownlee C."/>
            <person name="Cock J.M."/>
            <person name="Elias M."/>
            <person name="Gladyshev V.N."/>
            <person name="Groth M."/>
            <person name="Guda C."/>
            <person name="Hadaegh A."/>
            <person name="Iglesias-Rodriguez M.D."/>
            <person name="Jenkins J."/>
            <person name="Jones B.M."/>
            <person name="Lawson T."/>
            <person name="Leese F."/>
            <person name="Lindquist E."/>
            <person name="Lobanov A."/>
            <person name="Lomsadze A."/>
            <person name="Malik S.B."/>
            <person name="Marsh M.E."/>
            <person name="Mackinder L."/>
            <person name="Mock T."/>
            <person name="Mueller-Roeber B."/>
            <person name="Pagarete A."/>
            <person name="Parker M."/>
            <person name="Probert I."/>
            <person name="Quesneville H."/>
            <person name="Raines C."/>
            <person name="Rensing S.A."/>
            <person name="Riano-Pachon D.M."/>
            <person name="Richier S."/>
            <person name="Rokitta S."/>
            <person name="Shiraiwa Y."/>
            <person name="Soanes D.M."/>
            <person name="van der Giezen M."/>
            <person name="Wahlund T.M."/>
            <person name="Williams B."/>
            <person name="Wilson W."/>
            <person name="Wolfe G."/>
            <person name="Wurch L.L."/>
        </authorList>
    </citation>
    <scope>NUCLEOTIDE SEQUENCE</scope>
</reference>
<evidence type="ECO:0000256" key="1">
    <source>
        <dbReference type="SAM" id="MobiDB-lite"/>
    </source>
</evidence>
<dbReference type="STRING" id="2903.R1F7M3"/>
<dbReference type="AlphaFoldDB" id="A0A0D3K0G4"/>
<dbReference type="SUPFAM" id="SSF48371">
    <property type="entry name" value="ARM repeat"/>
    <property type="match status" value="1"/>
</dbReference>
<dbReference type="KEGG" id="ehx:EMIHUDRAFT_449838"/>